<accession>A0A9W7FK35</accession>
<protein>
    <recommendedName>
        <fullName evidence="4">DUF501 domain-containing protein</fullName>
    </recommendedName>
</protein>
<feature type="region of interest" description="Disordered" evidence="1">
    <location>
        <begin position="87"/>
        <end position="122"/>
    </location>
</feature>
<organism evidence="2 3">
    <name type="scientific">Triparma verrucosa</name>
    <dbReference type="NCBI Taxonomy" id="1606542"/>
    <lineage>
        <taxon>Eukaryota</taxon>
        <taxon>Sar</taxon>
        <taxon>Stramenopiles</taxon>
        <taxon>Ochrophyta</taxon>
        <taxon>Bolidophyceae</taxon>
        <taxon>Parmales</taxon>
        <taxon>Triparmaceae</taxon>
        <taxon>Triparma</taxon>
    </lineage>
</organism>
<dbReference type="AlphaFoldDB" id="A0A9W7FK35"/>
<dbReference type="PANTHER" id="PTHR37163">
    <property type="entry name" value="CONSERVED PROTEIN"/>
    <property type="match status" value="1"/>
</dbReference>
<gene>
    <name evidence="2" type="ORF">TrVE_jg13838</name>
</gene>
<feature type="compositionally biased region" description="Basic residues" evidence="1">
    <location>
        <begin position="8"/>
        <end position="21"/>
    </location>
</feature>
<feature type="compositionally biased region" description="Low complexity" evidence="1">
    <location>
        <begin position="170"/>
        <end position="187"/>
    </location>
</feature>
<dbReference type="InterPro" id="IPR007511">
    <property type="entry name" value="DUF501"/>
</dbReference>
<feature type="compositionally biased region" description="Polar residues" evidence="1">
    <location>
        <begin position="218"/>
        <end position="227"/>
    </location>
</feature>
<feature type="region of interest" description="Disordered" evidence="1">
    <location>
        <begin position="1"/>
        <end position="29"/>
    </location>
</feature>
<evidence type="ECO:0000313" key="3">
    <source>
        <dbReference type="Proteomes" id="UP001165160"/>
    </source>
</evidence>
<proteinExistence type="predicted"/>
<evidence type="ECO:0000313" key="2">
    <source>
        <dbReference type="EMBL" id="GMI13662.1"/>
    </source>
</evidence>
<evidence type="ECO:0008006" key="4">
    <source>
        <dbReference type="Google" id="ProtNLM"/>
    </source>
</evidence>
<feature type="compositionally biased region" description="Basic and acidic residues" evidence="1">
    <location>
        <begin position="191"/>
        <end position="210"/>
    </location>
</feature>
<reference evidence="3" key="1">
    <citation type="journal article" date="2023" name="Commun. Biol.">
        <title>Genome analysis of Parmales, the sister group of diatoms, reveals the evolutionary specialization of diatoms from phago-mixotrophs to photoautotrophs.</title>
        <authorList>
            <person name="Ban H."/>
            <person name="Sato S."/>
            <person name="Yoshikawa S."/>
            <person name="Yamada K."/>
            <person name="Nakamura Y."/>
            <person name="Ichinomiya M."/>
            <person name="Sato N."/>
            <person name="Blanc-Mathieu R."/>
            <person name="Endo H."/>
            <person name="Kuwata A."/>
            <person name="Ogata H."/>
        </authorList>
    </citation>
    <scope>NUCLEOTIDE SEQUENCE [LARGE SCALE GENOMIC DNA]</scope>
    <source>
        <strain evidence="3">NIES 3699</strain>
    </source>
</reference>
<comment type="caution">
    <text evidence="2">The sequence shown here is derived from an EMBL/GenBank/DDBJ whole genome shotgun (WGS) entry which is preliminary data.</text>
</comment>
<dbReference type="EMBL" id="BRXX01000474">
    <property type="protein sequence ID" value="GMI13662.1"/>
    <property type="molecule type" value="Genomic_DNA"/>
</dbReference>
<name>A0A9W7FK35_9STRA</name>
<feature type="region of interest" description="Disordered" evidence="1">
    <location>
        <begin position="170"/>
        <end position="227"/>
    </location>
</feature>
<keyword evidence="3" id="KW-1185">Reference proteome</keyword>
<dbReference type="Proteomes" id="UP001165160">
    <property type="component" value="Unassembled WGS sequence"/>
</dbReference>
<feature type="compositionally biased region" description="Low complexity" evidence="1">
    <location>
        <begin position="93"/>
        <end position="117"/>
    </location>
</feature>
<dbReference type="PANTHER" id="PTHR37163:SF1">
    <property type="entry name" value="DUF501 DOMAIN-CONTAINING PROTEIN"/>
    <property type="match status" value="1"/>
</dbReference>
<dbReference type="Pfam" id="PF04417">
    <property type="entry name" value="DUF501"/>
    <property type="match status" value="1"/>
</dbReference>
<evidence type="ECO:0000256" key="1">
    <source>
        <dbReference type="SAM" id="MobiDB-lite"/>
    </source>
</evidence>
<sequence>MNNAKAAVVRKGRASRNRGKKGAPVPPASASTLVYAGVNRYREDLRERSVPDVVGQDERINSSVGAALGYIPGNAVRIARWDDSESAGAYDQSEAPSTATTKSASTSTSTTETETAALHPPLCSPCTRVPAVLLLYPLCVRPINVKKKKKGTSQKLTSEDVGVKPVVAVAVSDNNNNDNNNTDKNNNSGTEDAKGDADTDAEELKYEYGGRKRRRRGAQNSPQSNWSVAMDPSNVYATVDRGVETGYIMEPFPTIYWLVSNRWRRLASVLEDKHNGVKILQERLKKEEKEDVMAQAHEGYVQHLFKMLREEDRSYIEQHHASWFPKTRGVGGLRREGGGLRCLHMHLAHWLGGQGDGGEFNIIGKWVEEWCLQIEQQEQKIENV</sequence>